<evidence type="ECO:0000313" key="9">
    <source>
        <dbReference type="Proteomes" id="UP000807309"/>
    </source>
</evidence>
<dbReference type="SUPFAM" id="SSF51197">
    <property type="entry name" value="Clavaminate synthase-like"/>
    <property type="match status" value="1"/>
</dbReference>
<keyword evidence="3" id="KW-0479">Metal-binding</keyword>
<dbReference type="InterPro" id="IPR042098">
    <property type="entry name" value="TauD-like_sf"/>
</dbReference>
<dbReference type="Pfam" id="PF02668">
    <property type="entry name" value="TauD"/>
    <property type="match status" value="1"/>
</dbReference>
<comment type="similarity">
    <text evidence="2">Belongs to the TfdA dioxygenase family.</text>
</comment>
<keyword evidence="5" id="KW-0560">Oxidoreductase</keyword>
<feature type="domain" description="TauD/TfdA-like" evidence="7">
    <location>
        <begin position="23"/>
        <end position="281"/>
    </location>
</feature>
<evidence type="ECO:0000256" key="1">
    <source>
        <dbReference type="ARBA" id="ARBA00001954"/>
    </source>
</evidence>
<dbReference type="InterPro" id="IPR003819">
    <property type="entry name" value="TauD/TfdA-like"/>
</dbReference>
<dbReference type="GO" id="GO:0051213">
    <property type="term" value="F:dioxygenase activity"/>
    <property type="evidence" value="ECO:0007669"/>
    <property type="project" value="UniProtKB-KW"/>
</dbReference>
<gene>
    <name evidence="8" type="ORF">IU470_08675</name>
</gene>
<evidence type="ECO:0000256" key="2">
    <source>
        <dbReference type="ARBA" id="ARBA00005896"/>
    </source>
</evidence>
<dbReference type="RefSeq" id="WP_195032474.1">
    <property type="nucleotide sequence ID" value="NZ_JADLRE010000005.1"/>
</dbReference>
<keyword evidence="9" id="KW-1185">Reference proteome</keyword>
<dbReference type="PANTHER" id="PTHR30468:SF5">
    <property type="entry name" value="ALPHA-KETOGLUTARATE-DEPENDENT SULFATE ESTER DIOXYGENASE"/>
    <property type="match status" value="1"/>
</dbReference>
<sequence length="319" mass="35004">MSISVTAVHETPVSNATDHAVHVAPVAGYIGADVSGVDLREPLTDQQVAAITDALHTYKVLFFRDQHIDHAQQIAFSRRFGAVTPSHPYDDDAPTEHPEILAVDSRLYEKRFGVRKFSYTNHWHTDVSALINPPAASILRAEIAPERGGDTGWTNLVAAYENLPEALKQFVEGLRAEHRFGGSRPAWDADSDYAKKVAATPLITEHPVVRVHPVTGERALFVNPGFTTRIVGLRPSQSDAVLKLLFDEVTNPAYTVRFRWETGSLAFWDNRATAHLAPSDLDHLDVTRVLYRTTLEGDIPVGVDGEPSKSIAGAKFTGA</sequence>
<evidence type="ECO:0000256" key="4">
    <source>
        <dbReference type="ARBA" id="ARBA00022964"/>
    </source>
</evidence>
<evidence type="ECO:0000259" key="7">
    <source>
        <dbReference type="Pfam" id="PF02668"/>
    </source>
</evidence>
<dbReference type="InterPro" id="IPR051323">
    <property type="entry name" value="AtsK-like"/>
</dbReference>
<dbReference type="PANTHER" id="PTHR30468">
    <property type="entry name" value="ALPHA-KETOGLUTARATE-DEPENDENT SULFONATE DIOXYGENASE"/>
    <property type="match status" value="1"/>
</dbReference>
<evidence type="ECO:0000256" key="5">
    <source>
        <dbReference type="ARBA" id="ARBA00023002"/>
    </source>
</evidence>
<dbReference type="EMBL" id="JADLRE010000005">
    <property type="protein sequence ID" value="MBF6225183.1"/>
    <property type="molecule type" value="Genomic_DNA"/>
</dbReference>
<reference evidence="8 9" key="1">
    <citation type="submission" date="2020-10" db="EMBL/GenBank/DDBJ databases">
        <title>Identification of Nocardia species via Next-generation sequencing and recognition of intraspecies genetic diversity.</title>
        <authorList>
            <person name="Li P."/>
            <person name="Li P."/>
            <person name="Lu B."/>
        </authorList>
    </citation>
    <scope>NUCLEOTIDE SEQUENCE [LARGE SCALE GENOMIC DNA]</scope>
    <source>
        <strain evidence="8 9">N-11</strain>
    </source>
</reference>
<organism evidence="8 9">
    <name type="scientific">Nocardia abscessus</name>
    <dbReference type="NCBI Taxonomy" id="120957"/>
    <lineage>
        <taxon>Bacteria</taxon>
        <taxon>Bacillati</taxon>
        <taxon>Actinomycetota</taxon>
        <taxon>Actinomycetes</taxon>
        <taxon>Mycobacteriales</taxon>
        <taxon>Nocardiaceae</taxon>
        <taxon>Nocardia</taxon>
    </lineage>
</organism>
<name>A0ABS0C6P7_9NOCA</name>
<keyword evidence="6" id="KW-0408">Iron</keyword>
<dbReference type="Proteomes" id="UP000807309">
    <property type="component" value="Unassembled WGS sequence"/>
</dbReference>
<evidence type="ECO:0000256" key="3">
    <source>
        <dbReference type="ARBA" id="ARBA00022723"/>
    </source>
</evidence>
<accession>A0ABS0C6P7</accession>
<evidence type="ECO:0000256" key="6">
    <source>
        <dbReference type="ARBA" id="ARBA00023004"/>
    </source>
</evidence>
<comment type="caution">
    <text evidence="8">The sequence shown here is derived from an EMBL/GenBank/DDBJ whole genome shotgun (WGS) entry which is preliminary data.</text>
</comment>
<proteinExistence type="inferred from homology"/>
<evidence type="ECO:0000313" key="8">
    <source>
        <dbReference type="EMBL" id="MBF6225183.1"/>
    </source>
</evidence>
<protein>
    <submittedName>
        <fullName evidence="8">TauD/TfdA family dioxygenase</fullName>
    </submittedName>
</protein>
<dbReference type="Gene3D" id="3.60.130.10">
    <property type="entry name" value="Clavaminate synthase-like"/>
    <property type="match status" value="1"/>
</dbReference>
<keyword evidence="4 8" id="KW-0223">Dioxygenase</keyword>
<comment type="cofactor">
    <cofactor evidence="1">
        <name>Fe(2+)</name>
        <dbReference type="ChEBI" id="CHEBI:29033"/>
    </cofactor>
</comment>